<dbReference type="AlphaFoldDB" id="A0A1M6HBZ7"/>
<gene>
    <name evidence="2" type="ORF">SAMN05444280_11329</name>
</gene>
<evidence type="ECO:0000256" key="1">
    <source>
        <dbReference type="SAM" id="SignalP"/>
    </source>
</evidence>
<dbReference type="RefSeq" id="WP_073168901.1">
    <property type="nucleotide sequence ID" value="NZ_FQZE01000013.1"/>
</dbReference>
<protein>
    <recommendedName>
        <fullName evidence="4">Por secretion system C-terminal sorting domain-containing protein</fullName>
    </recommendedName>
</protein>
<keyword evidence="3" id="KW-1185">Reference proteome</keyword>
<proteinExistence type="predicted"/>
<evidence type="ECO:0000313" key="3">
    <source>
        <dbReference type="Proteomes" id="UP000184050"/>
    </source>
</evidence>
<organism evidence="2 3">
    <name type="scientific">Tangfeifania diversioriginum</name>
    <dbReference type="NCBI Taxonomy" id="1168035"/>
    <lineage>
        <taxon>Bacteria</taxon>
        <taxon>Pseudomonadati</taxon>
        <taxon>Bacteroidota</taxon>
        <taxon>Bacteroidia</taxon>
        <taxon>Marinilabiliales</taxon>
        <taxon>Prolixibacteraceae</taxon>
        <taxon>Tangfeifania</taxon>
    </lineage>
</organism>
<dbReference type="EMBL" id="FQZE01000013">
    <property type="protein sequence ID" value="SHJ19663.1"/>
    <property type="molecule type" value="Genomic_DNA"/>
</dbReference>
<reference evidence="2 3" key="1">
    <citation type="submission" date="2016-11" db="EMBL/GenBank/DDBJ databases">
        <authorList>
            <person name="Jaros S."/>
            <person name="Januszkiewicz K."/>
            <person name="Wedrychowicz H."/>
        </authorList>
    </citation>
    <scope>NUCLEOTIDE SEQUENCE [LARGE SCALE GENOMIC DNA]</scope>
    <source>
        <strain evidence="2 3">DSM 27063</strain>
    </source>
</reference>
<evidence type="ECO:0000313" key="2">
    <source>
        <dbReference type="EMBL" id="SHJ19663.1"/>
    </source>
</evidence>
<sequence length="194" mass="21981">MKTKTFVLSVFALLLASTVLATKLPTMKVTPLEAEKTLVSFESEMPAMFELTVKDLDGTTLYYKKSEQPVAGYQAVFDFSETGNGSYVVSLNYKNCSLSRKVVVWNNKLEVGEEIRLFAPVYSFENNQLKVSFLNQACKNVFLNVFQNGEYVTGTKLGKEMCIQKTIDFSKLEKGTYEIVLSDHFKDYEYTVSK</sequence>
<dbReference type="Proteomes" id="UP000184050">
    <property type="component" value="Unassembled WGS sequence"/>
</dbReference>
<dbReference type="OrthoDB" id="1120850at2"/>
<keyword evidence="1" id="KW-0732">Signal</keyword>
<accession>A0A1M6HBZ7</accession>
<feature type="signal peptide" evidence="1">
    <location>
        <begin position="1"/>
        <end position="21"/>
    </location>
</feature>
<feature type="chain" id="PRO_5012567803" description="Por secretion system C-terminal sorting domain-containing protein" evidence="1">
    <location>
        <begin position="22"/>
        <end position="194"/>
    </location>
</feature>
<evidence type="ECO:0008006" key="4">
    <source>
        <dbReference type="Google" id="ProtNLM"/>
    </source>
</evidence>
<name>A0A1M6HBZ7_9BACT</name>